<evidence type="ECO:0000256" key="11">
    <source>
        <dbReference type="ARBA" id="ARBA00023225"/>
    </source>
</evidence>
<dbReference type="RefSeq" id="WP_278286795.1">
    <property type="nucleotide sequence ID" value="NZ_PDJQ01000001.1"/>
</dbReference>
<evidence type="ECO:0000256" key="10">
    <source>
        <dbReference type="ARBA" id="ARBA00023143"/>
    </source>
</evidence>
<dbReference type="NCBIfam" id="NF009438">
    <property type="entry name" value="PRK12797.1"/>
    <property type="match status" value="1"/>
</dbReference>
<dbReference type="GO" id="GO:0044781">
    <property type="term" value="P:bacterial-type flagellum organization"/>
    <property type="evidence" value="ECO:0007669"/>
    <property type="project" value="UniProtKB-UniRule"/>
</dbReference>
<gene>
    <name evidence="12" type="primary">fliP</name>
    <name evidence="13" type="ORF">A9A59_1004</name>
</gene>
<evidence type="ECO:0000256" key="2">
    <source>
        <dbReference type="ARBA" id="ARBA00021714"/>
    </source>
</evidence>
<dbReference type="PROSITE" id="PS51257">
    <property type="entry name" value="PROKAR_LIPOPROTEIN"/>
    <property type="match status" value="1"/>
</dbReference>
<dbReference type="PRINTS" id="PR00951">
    <property type="entry name" value="FLGBIOSNFLIP"/>
</dbReference>
<dbReference type="PROSITE" id="PS01060">
    <property type="entry name" value="FLIP_1"/>
    <property type="match status" value="1"/>
</dbReference>
<evidence type="ECO:0000313" key="13">
    <source>
        <dbReference type="EMBL" id="PFG73798.1"/>
    </source>
</evidence>
<comment type="similarity">
    <text evidence="1 12">Belongs to the FliP/MopC/SpaP family.</text>
</comment>
<dbReference type="GO" id="GO:0009425">
    <property type="term" value="C:bacterial-type flagellum basal body"/>
    <property type="evidence" value="ECO:0007669"/>
    <property type="project" value="UniProtKB-SubCell"/>
</dbReference>
<comment type="function">
    <text evidence="12">Plays a role in the flagellum-specific transport system.</text>
</comment>
<dbReference type="AlphaFoldDB" id="A0A2A9HDC6"/>
<evidence type="ECO:0000313" key="14">
    <source>
        <dbReference type="Proteomes" id="UP000223071"/>
    </source>
</evidence>
<keyword evidence="6 12" id="KW-1005">Bacterial flagellum biogenesis</keyword>
<organism evidence="13 14">
    <name type="scientific">Tepidiforma thermophila (strain KCTC 52669 / CGMCC 1.13589 / G233)</name>
    <dbReference type="NCBI Taxonomy" id="2761530"/>
    <lineage>
        <taxon>Bacteria</taxon>
        <taxon>Bacillati</taxon>
        <taxon>Chloroflexota</taxon>
        <taxon>Tepidiformia</taxon>
        <taxon>Tepidiformales</taxon>
        <taxon>Tepidiformaceae</taxon>
        <taxon>Tepidiforma</taxon>
    </lineage>
</organism>
<protein>
    <recommendedName>
        <fullName evidence="2 12">Flagellar biosynthetic protein FliP</fullName>
    </recommendedName>
</protein>
<feature type="transmembrane region" description="Helical" evidence="12">
    <location>
        <begin position="241"/>
        <end position="261"/>
    </location>
</feature>
<dbReference type="NCBIfam" id="TIGR01103">
    <property type="entry name" value="fliP"/>
    <property type="match status" value="1"/>
</dbReference>
<comment type="subcellular location">
    <subcellularLocation>
        <location evidence="12">Cell membrane</location>
        <topology evidence="12">Multi-pass membrane protein</topology>
    </subcellularLocation>
    <subcellularLocation>
        <location evidence="12">Bacterial flagellum basal body</location>
    </subcellularLocation>
</comment>
<evidence type="ECO:0000256" key="4">
    <source>
        <dbReference type="ARBA" id="ARBA00022475"/>
    </source>
</evidence>
<evidence type="ECO:0000256" key="5">
    <source>
        <dbReference type="ARBA" id="ARBA00022692"/>
    </source>
</evidence>
<dbReference type="GO" id="GO:0005886">
    <property type="term" value="C:plasma membrane"/>
    <property type="evidence" value="ECO:0007669"/>
    <property type="project" value="UniProtKB-SubCell"/>
</dbReference>
<reference evidence="13 14" key="1">
    <citation type="submission" date="2017-09" db="EMBL/GenBank/DDBJ databases">
        <title>Sequencing the genomes of two abundant thermophiles in Great Basin hot springs: Thermocrinis jamiesonii and novel Chloroflexi Thermoflexus hugenholtzii.</title>
        <authorList>
            <person name="Hedlund B."/>
        </authorList>
    </citation>
    <scope>NUCLEOTIDE SEQUENCE [LARGE SCALE GENOMIC DNA]</scope>
    <source>
        <strain evidence="13 14">G233</strain>
    </source>
</reference>
<proteinExistence type="inferred from homology"/>
<accession>A0A2A9HDC6</accession>
<dbReference type="InterPro" id="IPR005838">
    <property type="entry name" value="T3SS_IM_P"/>
</dbReference>
<dbReference type="PANTHER" id="PTHR30587">
    <property type="entry name" value="FLAGELLAR BIOSYNTHETIC PROTEIN FLIP"/>
    <property type="match status" value="1"/>
</dbReference>
<feature type="transmembrane region" description="Helical" evidence="12">
    <location>
        <begin position="59"/>
        <end position="92"/>
    </location>
</feature>
<feature type="transmembrane region" description="Helical" evidence="12">
    <location>
        <begin position="205"/>
        <end position="229"/>
    </location>
</feature>
<keyword evidence="3 12" id="KW-0813">Transport</keyword>
<evidence type="ECO:0000256" key="9">
    <source>
        <dbReference type="ARBA" id="ARBA00023136"/>
    </source>
</evidence>
<dbReference type="Proteomes" id="UP000223071">
    <property type="component" value="Unassembled WGS sequence"/>
</dbReference>
<evidence type="ECO:0000256" key="3">
    <source>
        <dbReference type="ARBA" id="ARBA00022448"/>
    </source>
</evidence>
<dbReference type="Pfam" id="PF00813">
    <property type="entry name" value="FliP"/>
    <property type="match status" value="1"/>
</dbReference>
<keyword evidence="7 12" id="KW-0653">Protein transport</keyword>
<dbReference type="PROSITE" id="PS01061">
    <property type="entry name" value="FLIP_2"/>
    <property type="match status" value="1"/>
</dbReference>
<keyword evidence="8 12" id="KW-1133">Transmembrane helix</keyword>
<dbReference type="PANTHER" id="PTHR30587:SF0">
    <property type="entry name" value="FLAGELLAR BIOSYNTHETIC PROTEIN FLIP"/>
    <property type="match status" value="1"/>
</dbReference>
<name>A0A2A9HDC6_TEPT2</name>
<dbReference type="InterPro" id="IPR005837">
    <property type="entry name" value="FliP"/>
</dbReference>
<keyword evidence="9 12" id="KW-0472">Membrane</keyword>
<keyword evidence="14" id="KW-1185">Reference proteome</keyword>
<evidence type="ECO:0000256" key="6">
    <source>
        <dbReference type="ARBA" id="ARBA00022795"/>
    </source>
</evidence>
<comment type="caution">
    <text evidence="13">The sequence shown here is derived from an EMBL/GenBank/DDBJ whole genome shotgun (WGS) entry which is preliminary data.</text>
</comment>
<keyword evidence="4 12" id="KW-1003">Cell membrane</keyword>
<dbReference type="EMBL" id="PDJQ01000001">
    <property type="protein sequence ID" value="PFG73798.1"/>
    <property type="molecule type" value="Genomic_DNA"/>
</dbReference>
<evidence type="ECO:0000256" key="8">
    <source>
        <dbReference type="ARBA" id="ARBA00022989"/>
    </source>
</evidence>
<keyword evidence="5 12" id="KW-0812">Transmembrane</keyword>
<keyword evidence="10" id="KW-0975">Bacterial flagellum</keyword>
<keyword evidence="11 12" id="KW-1006">Bacterial flagellum protein export</keyword>
<keyword evidence="13" id="KW-0282">Flagellum</keyword>
<feature type="transmembrane region" description="Helical" evidence="12">
    <location>
        <begin position="104"/>
        <end position="123"/>
    </location>
</feature>
<sequence>MANRPASRRRRRILLPLALAGLALLLLTGCVQQTAAPGQPAPPQNPALAAQDPATVSAALQLLVLITVLSLAPAILVMVTSFTRIIVVLSLVRNAIGIPQLPPNQVLIGLALFLTAFVMAPTIKTINDEAIQPYLAGSISQQEAFERGEQPLRAFMLKQTREQDLALFLKLSGSPKPSSPADVPTYVLVPAFTISELKTAFQMGFVMFIPFLIIDLVISSALLSMGMMMLPPVIVSLPFKILLFVLVDGWYLIVGSLVGSFA</sequence>
<evidence type="ECO:0000256" key="1">
    <source>
        <dbReference type="ARBA" id="ARBA00006257"/>
    </source>
</evidence>
<evidence type="ECO:0000256" key="7">
    <source>
        <dbReference type="ARBA" id="ARBA00022927"/>
    </source>
</evidence>
<dbReference type="PRINTS" id="PR01302">
    <property type="entry name" value="TYPE3IMPPROT"/>
</dbReference>
<keyword evidence="13" id="KW-0966">Cell projection</keyword>
<dbReference type="GO" id="GO:0009306">
    <property type="term" value="P:protein secretion"/>
    <property type="evidence" value="ECO:0007669"/>
    <property type="project" value="UniProtKB-UniRule"/>
</dbReference>
<keyword evidence="13" id="KW-0969">Cilium</keyword>
<evidence type="ECO:0000256" key="12">
    <source>
        <dbReference type="RuleBase" id="RU362069"/>
    </source>
</evidence>